<organism evidence="2 3">
    <name type="scientific">Aminomonas paucivorans DSM 12260</name>
    <dbReference type="NCBI Taxonomy" id="584708"/>
    <lineage>
        <taxon>Bacteria</taxon>
        <taxon>Thermotogati</taxon>
        <taxon>Synergistota</taxon>
        <taxon>Synergistia</taxon>
        <taxon>Synergistales</taxon>
        <taxon>Synergistaceae</taxon>
        <taxon>Aminomonas</taxon>
    </lineage>
</organism>
<dbReference type="HOGENOM" id="CLU_1122764_0_0_0"/>
<name>E3CY43_9BACT</name>
<dbReference type="PaxDb" id="584708-Apau_0255"/>
<dbReference type="EMBL" id="CM001022">
    <property type="protein sequence ID" value="EFQ22691.1"/>
    <property type="molecule type" value="Genomic_DNA"/>
</dbReference>
<reference evidence="2 3" key="1">
    <citation type="journal article" date="2010" name="Stand. Genomic Sci.">
        <title>Non-contiguous finished genome sequence of Aminomonas paucivorans type strain (GLU-3).</title>
        <authorList>
            <person name="Pitluck S."/>
            <person name="Yasawong M."/>
            <person name="Held B."/>
            <person name="Lapidus A."/>
            <person name="Nolan M."/>
            <person name="Copeland A."/>
            <person name="Lucas S."/>
            <person name="Del Rio T.G."/>
            <person name="Tice H."/>
            <person name="Cheng J.F."/>
            <person name="Chertkov O."/>
            <person name="Goodwin L."/>
            <person name="Tapia R."/>
            <person name="Han C."/>
            <person name="Liolios K."/>
            <person name="Ivanova N."/>
            <person name="Mavromatis K."/>
            <person name="Ovchinnikova G."/>
            <person name="Pati A."/>
            <person name="Chen A."/>
            <person name="Palaniappan K."/>
            <person name="Land M."/>
            <person name="Hauser L."/>
            <person name="Chang Y.J."/>
            <person name="Jeffries C.D."/>
            <person name="Pukall R."/>
            <person name="Spring S."/>
            <person name="Rohde M."/>
            <person name="Sikorski J."/>
            <person name="Goker M."/>
            <person name="Woyke T."/>
            <person name="Bristow J."/>
            <person name="Eisen J.A."/>
            <person name="Markowitz V."/>
            <person name="Hugenholtz P."/>
            <person name="Kyrpides N.C."/>
            <person name="Klenk H.P."/>
        </authorList>
    </citation>
    <scope>NUCLEOTIDE SEQUENCE [LARGE SCALE GENOMIC DNA]</scope>
    <source>
        <strain evidence="2 3">DSM 12260</strain>
    </source>
</reference>
<sequence>MRPMTIHFSSGRSDDPPREFPGLPLAVDLSPLKRHYQALGKRHVPKVEAFRRFWAQEGEGLLAPRASVAGIAPEEVVDVLPREVTGSAGTLVLMVWTLGDGLERECERVMSQQGNAMWGLLLDVAGSIALYDMHRLLREWVGSPDRPFGENRVVGEFYPGSGNTSRPLVESVERLGRTAATLGAETRGSVMFHPRKTQYSFLCLGKEGGAFFGGPSPCSPCAGRRCLYYQLGGCHLGLQMDSREAES</sequence>
<dbReference type="Proteomes" id="UP000005096">
    <property type="component" value="Chromosome"/>
</dbReference>
<dbReference type="eggNOG" id="ENOG503405M">
    <property type="taxonomic scope" value="Bacteria"/>
</dbReference>
<dbReference type="AlphaFoldDB" id="E3CY43"/>
<dbReference type="RefSeq" id="WP_006299836.1">
    <property type="nucleotide sequence ID" value="NZ_CM001022.1"/>
</dbReference>
<evidence type="ECO:0000313" key="3">
    <source>
        <dbReference type="Proteomes" id="UP000005096"/>
    </source>
</evidence>
<feature type="region of interest" description="Disordered" evidence="1">
    <location>
        <begin position="1"/>
        <end position="20"/>
    </location>
</feature>
<gene>
    <name evidence="2" type="ORF">Apau_0255</name>
</gene>
<protein>
    <submittedName>
        <fullName evidence="2">Uncharacterized protein</fullName>
    </submittedName>
</protein>
<evidence type="ECO:0000256" key="1">
    <source>
        <dbReference type="SAM" id="MobiDB-lite"/>
    </source>
</evidence>
<evidence type="ECO:0000313" key="2">
    <source>
        <dbReference type="EMBL" id="EFQ22691.1"/>
    </source>
</evidence>
<keyword evidence="3" id="KW-1185">Reference proteome</keyword>
<accession>E3CY43</accession>
<proteinExistence type="predicted"/>
<dbReference type="OrthoDB" id="3779at2"/>